<evidence type="ECO:0000256" key="3">
    <source>
        <dbReference type="ARBA" id="ARBA00023012"/>
    </source>
</evidence>
<evidence type="ECO:0000256" key="4">
    <source>
        <dbReference type="SAM" id="Phobius"/>
    </source>
</evidence>
<comment type="caution">
    <text evidence="5">The sequence shown here is derived from an EMBL/GenBank/DDBJ whole genome shotgun (WGS) entry which is preliminary data.</text>
</comment>
<dbReference type="Gene3D" id="3.30.565.10">
    <property type="entry name" value="Histidine kinase-like ATPase, C-terminal domain"/>
    <property type="match status" value="1"/>
</dbReference>
<gene>
    <name evidence="5" type="ORF">JQM67_06745</name>
</gene>
<sequence>MKNFYRSSAPAQTMLLVALFLTLIFSLFLLIAAYGRQRDKRKSILRLSVFLFFLILLSVLADAFSRMTEGLAYRTWLPLPMWLLWCVTFAADLLLLWDMAGLRRLGKQALSRDSIKQALDMLPSGICYFTPSGSVKLCNRQMDSLFRTVAQSDLQTLAELQDALSDCDACSGVICLSKEMQTYLFPDGKAWRYRQTGVKASDGVVYTEAVFSDITELYNKNLELKAQIKRLNAISRELKWLSDNALILTREKEVLYAKTKLHDDMGAGLIAIRHILNNNQTEEAANAVEVLRRAVSAIKYDNAYPQGRSELDRFLQDAGAIGITVNLSGELPEQEELRHVMILAMRECLTNSVRHAGATTIHIMAENKGDSASVKITNDGRAPETEVVPKGGLHNLYRHVMACGGTMEIQSKPGFALTVVLPATEEGTK</sequence>
<keyword evidence="1" id="KW-0808">Transferase</keyword>
<dbReference type="EMBL" id="JAFBIT010000002">
    <property type="protein sequence ID" value="MCF2652294.1"/>
    <property type="molecule type" value="Genomic_DNA"/>
</dbReference>
<feature type="transmembrane region" description="Helical" evidence="4">
    <location>
        <begin position="44"/>
        <end position="64"/>
    </location>
</feature>
<feature type="transmembrane region" description="Helical" evidence="4">
    <location>
        <begin position="76"/>
        <end position="97"/>
    </location>
</feature>
<protein>
    <recommendedName>
        <fullName evidence="7">ATP-binding protein</fullName>
    </recommendedName>
</protein>
<keyword evidence="3" id="KW-0902">Two-component regulatory system</keyword>
<proteinExistence type="predicted"/>
<evidence type="ECO:0000313" key="5">
    <source>
        <dbReference type="EMBL" id="MCF2652294.1"/>
    </source>
</evidence>
<keyword evidence="6" id="KW-1185">Reference proteome</keyword>
<dbReference type="RefSeq" id="WP_235323354.1">
    <property type="nucleotide sequence ID" value="NZ_JAFBIT010000002.1"/>
</dbReference>
<feature type="transmembrane region" description="Helical" evidence="4">
    <location>
        <begin position="12"/>
        <end position="32"/>
    </location>
</feature>
<keyword evidence="4" id="KW-0812">Transmembrane</keyword>
<evidence type="ECO:0000313" key="6">
    <source>
        <dbReference type="Proteomes" id="UP001299220"/>
    </source>
</evidence>
<dbReference type="Proteomes" id="UP001299220">
    <property type="component" value="Unassembled WGS sequence"/>
</dbReference>
<reference evidence="5 6" key="1">
    <citation type="submission" date="2020-12" db="EMBL/GenBank/DDBJ databases">
        <title>Whole genome sequences of gut porcine anaerobes.</title>
        <authorList>
            <person name="Kubasova T."/>
            <person name="Jahodarova E."/>
            <person name="Rychlik I."/>
        </authorList>
    </citation>
    <scope>NUCLEOTIDE SEQUENCE [LARGE SCALE GENOMIC DNA]</scope>
    <source>
        <strain evidence="5 6">An867</strain>
    </source>
</reference>
<keyword evidence="4" id="KW-0472">Membrane</keyword>
<organism evidence="5 6">
    <name type="scientific">Anaeromassilibacillus senegalensis</name>
    <dbReference type="NCBI Taxonomy" id="1673717"/>
    <lineage>
        <taxon>Bacteria</taxon>
        <taxon>Bacillati</taxon>
        <taxon>Bacillota</taxon>
        <taxon>Clostridia</taxon>
        <taxon>Eubacteriales</taxon>
        <taxon>Acutalibacteraceae</taxon>
        <taxon>Anaeromassilibacillus</taxon>
    </lineage>
</organism>
<evidence type="ECO:0000256" key="1">
    <source>
        <dbReference type="ARBA" id="ARBA00022679"/>
    </source>
</evidence>
<keyword evidence="2" id="KW-0418">Kinase</keyword>
<keyword evidence="4" id="KW-1133">Transmembrane helix</keyword>
<dbReference type="SUPFAM" id="SSF55874">
    <property type="entry name" value="ATPase domain of HSP90 chaperone/DNA topoisomerase II/histidine kinase"/>
    <property type="match status" value="1"/>
</dbReference>
<dbReference type="CDD" id="cd16917">
    <property type="entry name" value="HATPase_UhpB-NarQ-NarX-like"/>
    <property type="match status" value="1"/>
</dbReference>
<evidence type="ECO:0008006" key="7">
    <source>
        <dbReference type="Google" id="ProtNLM"/>
    </source>
</evidence>
<accession>A0ABS9CQP9</accession>
<dbReference type="InterPro" id="IPR036890">
    <property type="entry name" value="HATPase_C_sf"/>
</dbReference>
<dbReference type="InterPro" id="IPR050482">
    <property type="entry name" value="Sensor_HK_TwoCompSys"/>
</dbReference>
<name>A0ABS9CQP9_9FIRM</name>
<evidence type="ECO:0000256" key="2">
    <source>
        <dbReference type="ARBA" id="ARBA00022777"/>
    </source>
</evidence>
<dbReference type="PANTHER" id="PTHR24421">
    <property type="entry name" value="NITRATE/NITRITE SENSOR PROTEIN NARX-RELATED"/>
    <property type="match status" value="1"/>
</dbReference>